<dbReference type="Pfam" id="PF00560">
    <property type="entry name" value="LRR_1"/>
    <property type="match status" value="1"/>
</dbReference>
<dbReference type="GO" id="GO:0005737">
    <property type="term" value="C:cytoplasm"/>
    <property type="evidence" value="ECO:0007669"/>
    <property type="project" value="TreeGrafter"/>
</dbReference>
<dbReference type="AlphaFoldDB" id="A0A9P8I8Z1"/>
<evidence type="ECO:0008006" key="6">
    <source>
        <dbReference type="Google" id="ProtNLM"/>
    </source>
</evidence>
<keyword evidence="5" id="KW-1185">Reference proteome</keyword>
<protein>
    <recommendedName>
        <fullName evidence="6">Leucine-rich repeat-containing protein 40</fullName>
    </recommendedName>
</protein>
<feature type="compositionally biased region" description="Polar residues" evidence="3">
    <location>
        <begin position="221"/>
        <end position="234"/>
    </location>
</feature>
<dbReference type="PROSITE" id="PS51450">
    <property type="entry name" value="LRR"/>
    <property type="match status" value="3"/>
</dbReference>
<feature type="region of interest" description="Disordered" evidence="3">
    <location>
        <begin position="1"/>
        <end position="424"/>
    </location>
</feature>
<evidence type="ECO:0000256" key="3">
    <source>
        <dbReference type="SAM" id="MobiDB-lite"/>
    </source>
</evidence>
<gene>
    <name evidence="4" type="ORF">FGG08_002802</name>
</gene>
<evidence type="ECO:0000313" key="5">
    <source>
        <dbReference type="Proteomes" id="UP000698800"/>
    </source>
</evidence>
<evidence type="ECO:0000256" key="2">
    <source>
        <dbReference type="ARBA" id="ARBA00022737"/>
    </source>
</evidence>
<dbReference type="InterPro" id="IPR032675">
    <property type="entry name" value="LRR_dom_sf"/>
</dbReference>
<sequence>MIGQQNASCFPGVTKRETLRKSETKSMDYFTATSSTPTRPSGIPRLSRLPVPLTGPAQGLRPSPSREKLEADPGLSVSRLRTARSRESVSSISPKQPSTLGTGVNGNVRAGGKTNVVGRKVSLPRLSNSGIASSTKAKDDAVFKKPLARPPSRQQEEPTNETGSFQNGDVLHGSADPMHRKSRPSLSERTIETLSQLPPSPSPRRRQSSFYSTASPMRPSSAMSNGSRPGSSAGNHKKVPVPDFGPPAPRKRSLGPRMSLQGPGFSTPTRKSISSAIPNGTPPSTMRQSIGPGFLPSKLQPPSTPSRGLPRPSSAASNTRPKVLGITSGSKSLACRPQKPRPSINGLSLKLSPSTPTTSIVRVVPKQSVGKKSPSSSPSGPQPTPKTSKTPPKPPTSFTKSAEKPLLDTPQQLRKPSNSSLSLRETIAKAKAARRSDARKQSLSSDFPGLAVAGPGGAIDHGFDFGLPADPFGQRLSDNDNKGLLRKRIDAARTDGRLNIAAMGLKEVPEEVMKMYDVDPNAAASVEWYESVDLVRFIAADNEIEEIGDWVFPDIGPKGRTEEEIDSRGNQFGGLESLDLHGNLMKSVPNGLRRLERLSTLNLSNNKLPNDVLQIICQIQSIRDLKLANNDLSGELRSEIGQLKNLEVLDVHCNRLVSLPETFGGLTRLRILNVAENLVISLPFEALSRLPLTELIAAKNNISGALMPTNTNSLATLQILNVASNALTCLSASGKLTLPAIQQVNILANRISYLPDVSSWTQLVTLVAEDNNISEVPEGFTTLRKLRNADFTGNSFVRIDEHVGMMENLENFRVANNPLRERNFLTMATDDLKRILRGRLAPEEEFETADEFDTQEEAPIEGNGTGIPSSDDSRAWQVKASGVLDRSSSSLNTLELFEMERVAAKHEVKSVELHHNHLLLIPSALSCFATTLTSLNLAHNEFKADSYFQDRLALPQLRELNVSSNTIASLDPLLYSFDAPSLEKLDVSFNRIRALPVLRKTFPHLITLLASDNAIDELNVDAMRGLRTIDLSSNDIAHLPPRLGLIQSIRQLDLRGNRFRVPRYTILEKGTEAVLTWLRDKVPVGERAEYEEEEEDGGEGK</sequence>
<dbReference type="PANTHER" id="PTHR48051">
    <property type="match status" value="1"/>
</dbReference>
<feature type="compositionally biased region" description="Polar residues" evidence="3">
    <location>
        <begin position="264"/>
        <end position="288"/>
    </location>
</feature>
<dbReference type="Pfam" id="PF13516">
    <property type="entry name" value="LRR_6"/>
    <property type="match status" value="1"/>
</dbReference>
<feature type="compositionally biased region" description="Polar residues" evidence="3">
    <location>
        <begin position="125"/>
        <end position="135"/>
    </location>
</feature>
<feature type="compositionally biased region" description="Acidic residues" evidence="3">
    <location>
        <begin position="846"/>
        <end position="859"/>
    </location>
</feature>
<accession>A0A9P8I8Z1</accession>
<dbReference type="Proteomes" id="UP000698800">
    <property type="component" value="Unassembled WGS sequence"/>
</dbReference>
<keyword evidence="2" id="KW-0677">Repeat</keyword>
<dbReference type="SMART" id="SM00364">
    <property type="entry name" value="LRR_BAC"/>
    <property type="match status" value="4"/>
</dbReference>
<dbReference type="InterPro" id="IPR050216">
    <property type="entry name" value="LRR_domain-containing"/>
</dbReference>
<feature type="compositionally biased region" description="Low complexity" evidence="3">
    <location>
        <begin position="347"/>
        <end position="400"/>
    </location>
</feature>
<comment type="caution">
    <text evidence="4">The sequence shown here is derived from an EMBL/GenBank/DDBJ whole genome shotgun (WGS) entry which is preliminary data.</text>
</comment>
<feature type="region of interest" description="Disordered" evidence="3">
    <location>
        <begin position="846"/>
        <end position="873"/>
    </location>
</feature>
<organism evidence="4 5">
    <name type="scientific">Glutinoglossum americanum</name>
    <dbReference type="NCBI Taxonomy" id="1670608"/>
    <lineage>
        <taxon>Eukaryota</taxon>
        <taxon>Fungi</taxon>
        <taxon>Dikarya</taxon>
        <taxon>Ascomycota</taxon>
        <taxon>Pezizomycotina</taxon>
        <taxon>Geoglossomycetes</taxon>
        <taxon>Geoglossales</taxon>
        <taxon>Geoglossaceae</taxon>
        <taxon>Glutinoglossum</taxon>
    </lineage>
</organism>
<evidence type="ECO:0000313" key="4">
    <source>
        <dbReference type="EMBL" id="KAH0542848.1"/>
    </source>
</evidence>
<dbReference type="InterPro" id="IPR003591">
    <property type="entry name" value="Leu-rich_rpt_typical-subtyp"/>
</dbReference>
<feature type="compositionally biased region" description="Polar residues" evidence="3">
    <location>
        <begin position="409"/>
        <end position="423"/>
    </location>
</feature>
<dbReference type="SUPFAM" id="SSF52047">
    <property type="entry name" value="RNI-like"/>
    <property type="match status" value="1"/>
</dbReference>
<keyword evidence="1" id="KW-0433">Leucine-rich repeat</keyword>
<proteinExistence type="predicted"/>
<evidence type="ECO:0000256" key="1">
    <source>
        <dbReference type="ARBA" id="ARBA00022614"/>
    </source>
</evidence>
<dbReference type="SMART" id="SM00369">
    <property type="entry name" value="LRR_TYP"/>
    <property type="match status" value="7"/>
</dbReference>
<dbReference type="InterPro" id="IPR001611">
    <property type="entry name" value="Leu-rich_rpt"/>
</dbReference>
<name>A0A9P8I8Z1_9PEZI</name>
<dbReference type="EMBL" id="JAGHQL010000045">
    <property type="protein sequence ID" value="KAH0542848.1"/>
    <property type="molecule type" value="Genomic_DNA"/>
</dbReference>
<dbReference type="Gene3D" id="3.80.10.10">
    <property type="entry name" value="Ribonuclease Inhibitor"/>
    <property type="match status" value="3"/>
</dbReference>
<dbReference type="PANTHER" id="PTHR48051:SF54">
    <property type="entry name" value="LEUCINE-RICH REPEAT-CONTAINING PROTEIN"/>
    <property type="match status" value="1"/>
</dbReference>
<dbReference type="OrthoDB" id="676979at2759"/>
<feature type="compositionally biased region" description="Basic and acidic residues" evidence="3">
    <location>
        <begin position="14"/>
        <end position="26"/>
    </location>
</feature>
<reference evidence="4" key="1">
    <citation type="submission" date="2021-03" db="EMBL/GenBank/DDBJ databases">
        <title>Comparative genomics and phylogenomic investigation of the class Geoglossomycetes provide insights into ecological specialization and systematics.</title>
        <authorList>
            <person name="Melie T."/>
            <person name="Pirro S."/>
            <person name="Miller A.N."/>
            <person name="Quandt A."/>
        </authorList>
    </citation>
    <scope>NUCLEOTIDE SEQUENCE</scope>
    <source>
        <strain evidence="4">GBOQ0MN5Z8</strain>
    </source>
</reference>
<feature type="compositionally biased region" description="Polar residues" evidence="3">
    <location>
        <begin position="88"/>
        <end position="102"/>
    </location>
</feature>